<dbReference type="GO" id="GO:0005739">
    <property type="term" value="C:mitochondrion"/>
    <property type="evidence" value="ECO:0007669"/>
    <property type="project" value="TreeGrafter"/>
</dbReference>
<dbReference type="OrthoDB" id="2831558at2759"/>
<dbReference type="eggNOG" id="ENOG502SHAC">
    <property type="taxonomic scope" value="Eukaryota"/>
</dbReference>
<reference evidence="3" key="1">
    <citation type="journal article" date="2012" name="Science">
        <title>The Paleozoic origin of enzymatic lignin decomposition reconstructed from 31 fungal genomes.</title>
        <authorList>
            <person name="Floudas D."/>
            <person name="Binder M."/>
            <person name="Riley R."/>
            <person name="Barry K."/>
            <person name="Blanchette R.A."/>
            <person name="Henrissat B."/>
            <person name="Martinez A.T."/>
            <person name="Otillar R."/>
            <person name="Spatafora J.W."/>
            <person name="Yadav J.S."/>
            <person name="Aerts A."/>
            <person name="Benoit I."/>
            <person name="Boyd A."/>
            <person name="Carlson A."/>
            <person name="Copeland A."/>
            <person name="Coutinho P.M."/>
            <person name="de Vries R.P."/>
            <person name="Ferreira P."/>
            <person name="Findley K."/>
            <person name="Foster B."/>
            <person name="Gaskell J."/>
            <person name="Glotzer D."/>
            <person name="Gorecki P."/>
            <person name="Heitman J."/>
            <person name="Hesse C."/>
            <person name="Hori C."/>
            <person name="Igarashi K."/>
            <person name="Jurgens J.A."/>
            <person name="Kallen N."/>
            <person name="Kersten P."/>
            <person name="Kohler A."/>
            <person name="Kuees U."/>
            <person name="Kumar T.K.A."/>
            <person name="Kuo A."/>
            <person name="LaButti K."/>
            <person name="Larrondo L.F."/>
            <person name="Lindquist E."/>
            <person name="Ling A."/>
            <person name="Lombard V."/>
            <person name="Lucas S."/>
            <person name="Lundell T."/>
            <person name="Martin R."/>
            <person name="McLaughlin D.J."/>
            <person name="Morgenstern I."/>
            <person name="Morin E."/>
            <person name="Murat C."/>
            <person name="Nagy L.G."/>
            <person name="Nolan M."/>
            <person name="Ohm R.A."/>
            <person name="Patyshakuliyeva A."/>
            <person name="Rokas A."/>
            <person name="Ruiz-Duenas F.J."/>
            <person name="Sabat G."/>
            <person name="Salamov A."/>
            <person name="Samejima M."/>
            <person name="Schmutz J."/>
            <person name="Slot J.C."/>
            <person name="St John F."/>
            <person name="Stenlid J."/>
            <person name="Sun H."/>
            <person name="Sun S."/>
            <person name="Syed K."/>
            <person name="Tsang A."/>
            <person name="Wiebenga A."/>
            <person name="Young D."/>
            <person name="Pisabarro A."/>
            <person name="Eastwood D.C."/>
            <person name="Martin F."/>
            <person name="Cullen D."/>
            <person name="Grigoriev I.V."/>
            <person name="Hibbett D.S."/>
        </authorList>
    </citation>
    <scope>NUCLEOTIDE SEQUENCE [LARGE SCALE GENOMIC DNA]</scope>
    <source>
        <strain evidence="3">HHB-11173 SS5</strain>
    </source>
</reference>
<protein>
    <recommendedName>
        <fullName evidence="4">Aminoglycoside phosphotransferase domain-containing protein</fullName>
    </recommendedName>
</protein>
<dbReference type="Proteomes" id="UP000054196">
    <property type="component" value="Unassembled WGS sequence"/>
</dbReference>
<keyword evidence="3" id="KW-1185">Reference proteome</keyword>
<dbReference type="HOGENOM" id="CLU_1120614_0_0_1"/>
<feature type="region of interest" description="Disordered" evidence="1">
    <location>
        <begin position="198"/>
        <end position="248"/>
    </location>
</feature>
<evidence type="ECO:0008006" key="4">
    <source>
        <dbReference type="Google" id="ProtNLM"/>
    </source>
</evidence>
<dbReference type="AlphaFoldDB" id="R7S4F7"/>
<dbReference type="InterPro" id="IPR011009">
    <property type="entry name" value="Kinase-like_dom_sf"/>
</dbReference>
<dbReference type="PANTHER" id="PTHR36091">
    <property type="entry name" value="ALTERED INHERITANCE OF MITOCHONDRIA PROTEIN 9, MITOCHONDRIAL"/>
    <property type="match status" value="1"/>
</dbReference>
<dbReference type="SUPFAM" id="SSF56112">
    <property type="entry name" value="Protein kinase-like (PK-like)"/>
    <property type="match status" value="1"/>
</dbReference>
<dbReference type="EMBL" id="JH687553">
    <property type="protein sequence ID" value="EIN04687.1"/>
    <property type="molecule type" value="Genomic_DNA"/>
</dbReference>
<accession>R7S4F7</accession>
<evidence type="ECO:0000313" key="3">
    <source>
        <dbReference type="Proteomes" id="UP000054196"/>
    </source>
</evidence>
<dbReference type="RefSeq" id="XP_007388080.1">
    <property type="nucleotide sequence ID" value="XM_007388018.1"/>
</dbReference>
<dbReference type="InterPro" id="IPR051035">
    <property type="entry name" value="Mito_inheritance_9"/>
</dbReference>
<proteinExistence type="predicted"/>
<name>R7S4F7_PUNST</name>
<organism evidence="2 3">
    <name type="scientific">Punctularia strigosozonata (strain HHB-11173)</name>
    <name type="common">White-rot fungus</name>
    <dbReference type="NCBI Taxonomy" id="741275"/>
    <lineage>
        <taxon>Eukaryota</taxon>
        <taxon>Fungi</taxon>
        <taxon>Dikarya</taxon>
        <taxon>Basidiomycota</taxon>
        <taxon>Agaricomycotina</taxon>
        <taxon>Agaricomycetes</taxon>
        <taxon>Corticiales</taxon>
        <taxon>Punctulariaceae</taxon>
        <taxon>Punctularia</taxon>
    </lineage>
</organism>
<dbReference type="KEGG" id="psq:PUNSTDRAFT_146340"/>
<dbReference type="PANTHER" id="PTHR36091:SF2">
    <property type="entry name" value="AMINOGLYCOSIDE PHOSPHOTRANSFERASE DOMAIN-CONTAINING PROTEIN"/>
    <property type="match status" value="1"/>
</dbReference>
<dbReference type="OMA" id="HEREVSW"/>
<dbReference type="GeneID" id="18881620"/>
<evidence type="ECO:0000313" key="2">
    <source>
        <dbReference type="EMBL" id="EIN04687.1"/>
    </source>
</evidence>
<gene>
    <name evidence="2" type="ORF">PUNSTDRAFT_146340</name>
</gene>
<sequence length="248" mass="26743">MFGRPLLPLRHMRRTAYQFKEQSPSLHIENLRRYLLIAPSLVSKDPAFHRFCIRHPDLQPSNIIVRRSADSGQCQVVSLLDWQHASVLPMFVLAGIPNGFQNYGGPVSDALTLPSLPEVLGELGEPRENGGGSSSPSALEALSLAAFTTTPATRGKARLELKVALIEAMESWKTLTSGEASCPITFNAEDVRGAMELDEQQNEADRTSAATRGLPLPRAPRMGANRPLRGGIGARQADQGEGIGIGVG</sequence>
<evidence type="ECO:0000256" key="1">
    <source>
        <dbReference type="SAM" id="MobiDB-lite"/>
    </source>
</evidence>